<gene>
    <name evidence="1" type="ORF">EC835_10555</name>
</gene>
<accession>A0A4R3NJF9</accession>
<protein>
    <submittedName>
        <fullName evidence="1">Uncharacterized protein</fullName>
    </submittedName>
</protein>
<dbReference type="Proteomes" id="UP000295055">
    <property type="component" value="Unassembled WGS sequence"/>
</dbReference>
<comment type="caution">
    <text evidence="1">The sequence shown here is derived from an EMBL/GenBank/DDBJ whole genome shotgun (WGS) entry which is preliminary data.</text>
</comment>
<dbReference type="RefSeq" id="WP_132496319.1">
    <property type="nucleotide sequence ID" value="NZ_SMAS01000005.1"/>
</dbReference>
<organism evidence="1 2">
    <name type="scientific">Providencia alcalifaciens</name>
    <dbReference type="NCBI Taxonomy" id="126385"/>
    <lineage>
        <taxon>Bacteria</taxon>
        <taxon>Pseudomonadati</taxon>
        <taxon>Pseudomonadota</taxon>
        <taxon>Gammaproteobacteria</taxon>
        <taxon>Enterobacterales</taxon>
        <taxon>Morganellaceae</taxon>
        <taxon>Providencia</taxon>
    </lineage>
</organism>
<proteinExistence type="predicted"/>
<reference evidence="1 2" key="1">
    <citation type="submission" date="2019-03" db="EMBL/GenBank/DDBJ databases">
        <title>Genomic analyses of the natural microbiome of Caenorhabditis elegans.</title>
        <authorList>
            <person name="Samuel B."/>
        </authorList>
    </citation>
    <scope>NUCLEOTIDE SEQUENCE [LARGE SCALE GENOMIC DNA]</scope>
    <source>
        <strain evidence="1 2">JUb102</strain>
    </source>
</reference>
<sequence length="109" mass="12609">MLNLNSDLIKIKTDVKNLKYKDEIYMNNQSEHQYEEYNTPEIVSCFESGQEYEMVDYGNEYINEMYSLEKLVEVISCIDTTNIVSINHNSMLDSILTRATGEVPLLING</sequence>
<evidence type="ECO:0000313" key="2">
    <source>
        <dbReference type="Proteomes" id="UP000295055"/>
    </source>
</evidence>
<dbReference type="AlphaFoldDB" id="A0A4R3NJF9"/>
<evidence type="ECO:0000313" key="1">
    <source>
        <dbReference type="EMBL" id="TCT34344.1"/>
    </source>
</evidence>
<name>A0A4R3NJF9_9GAMM</name>
<dbReference type="EMBL" id="SMAS01000005">
    <property type="protein sequence ID" value="TCT34344.1"/>
    <property type="molecule type" value="Genomic_DNA"/>
</dbReference>